<dbReference type="Proteomes" id="UP000054725">
    <property type="component" value="Unassembled WGS sequence"/>
</dbReference>
<dbReference type="PANTHER" id="PTHR33221:SF2">
    <property type="entry name" value="TRANSCRIPTIONAL REGULATOR"/>
    <property type="match status" value="1"/>
</dbReference>
<dbReference type="Gene3D" id="1.10.10.10">
    <property type="entry name" value="Winged helix-like DNA-binding domain superfamily/Winged helix DNA-binding domain"/>
    <property type="match status" value="1"/>
</dbReference>
<dbReference type="InterPro" id="IPR000944">
    <property type="entry name" value="Tscrpt_reg_Rrf2"/>
</dbReference>
<reference evidence="1 2" key="1">
    <citation type="submission" date="2015-11" db="EMBL/GenBank/DDBJ databases">
        <title>Genomic analysis of 38 Legionella species identifies large and diverse effector repertoires.</title>
        <authorList>
            <person name="Burstein D."/>
            <person name="Amaro F."/>
            <person name="Zusman T."/>
            <person name="Lifshitz Z."/>
            <person name="Cohen O."/>
            <person name="Gilbert J.A."/>
            <person name="Pupko T."/>
            <person name="Shuman H.A."/>
            <person name="Segal G."/>
        </authorList>
    </citation>
    <scope>NUCLEOTIDE SEQUENCE [LARGE SCALE GENOMIC DNA]</scope>
    <source>
        <strain evidence="1 2">ATCC 49506</strain>
    </source>
</reference>
<dbReference type="STRING" id="45070.Lnau_2481"/>
<dbReference type="GO" id="GO:0003700">
    <property type="term" value="F:DNA-binding transcription factor activity"/>
    <property type="evidence" value="ECO:0007669"/>
    <property type="project" value="TreeGrafter"/>
</dbReference>
<sequence>MLRLSKLADYGTVVMVYLAKRGQILCNARDIALHTHLTVPTVSKLLKRLTAAGLLTSVRGVSGGYRLQRSAAEISVAQIISALEEAQLGLTECSVHPNTCSLQEVCHIQGNWRLISQAIEAALDSVSLEVLAKTSLPAVNTDRIKQLASGASHG</sequence>
<dbReference type="NCBIfam" id="TIGR02944">
    <property type="entry name" value="suf_reg_Xantho"/>
    <property type="match status" value="1"/>
</dbReference>
<dbReference type="AlphaFoldDB" id="A0A0W0WKK5"/>
<dbReference type="InterPro" id="IPR014290">
    <property type="entry name" value="SUF_FeS_clus_asmbl_reg"/>
</dbReference>
<proteinExistence type="predicted"/>
<keyword evidence="2" id="KW-1185">Reference proteome</keyword>
<dbReference type="OrthoDB" id="9808360at2"/>
<name>A0A0W0WKK5_9GAMM</name>
<dbReference type="PROSITE" id="PS01332">
    <property type="entry name" value="HTH_RRF2_1"/>
    <property type="match status" value="1"/>
</dbReference>
<accession>A0A0W0WKK5</accession>
<gene>
    <name evidence="1" type="ORF">Lnau_2481</name>
</gene>
<dbReference type="InterPro" id="IPR036390">
    <property type="entry name" value="WH_DNA-bd_sf"/>
</dbReference>
<organism evidence="1 2">
    <name type="scientific">Legionella nautarum</name>
    <dbReference type="NCBI Taxonomy" id="45070"/>
    <lineage>
        <taxon>Bacteria</taxon>
        <taxon>Pseudomonadati</taxon>
        <taxon>Pseudomonadota</taxon>
        <taxon>Gammaproteobacteria</taxon>
        <taxon>Legionellales</taxon>
        <taxon>Legionellaceae</taxon>
        <taxon>Legionella</taxon>
    </lineage>
</organism>
<evidence type="ECO:0000313" key="2">
    <source>
        <dbReference type="Proteomes" id="UP000054725"/>
    </source>
</evidence>
<comment type="caution">
    <text evidence="1">The sequence shown here is derived from an EMBL/GenBank/DDBJ whole genome shotgun (WGS) entry which is preliminary data.</text>
</comment>
<dbReference type="PANTHER" id="PTHR33221">
    <property type="entry name" value="WINGED HELIX-TURN-HELIX TRANSCRIPTIONAL REGULATOR, RRF2 FAMILY"/>
    <property type="match status" value="1"/>
</dbReference>
<dbReference type="Pfam" id="PF02082">
    <property type="entry name" value="Rrf2"/>
    <property type="match status" value="1"/>
</dbReference>
<protein>
    <submittedName>
        <fullName evidence="1">Rrf2 family transporter protein</fullName>
    </submittedName>
</protein>
<dbReference type="InterPro" id="IPR030489">
    <property type="entry name" value="TR_Rrf2-type_CS"/>
</dbReference>
<dbReference type="PROSITE" id="PS51197">
    <property type="entry name" value="HTH_RRF2_2"/>
    <property type="match status" value="1"/>
</dbReference>
<dbReference type="GO" id="GO:0005829">
    <property type="term" value="C:cytosol"/>
    <property type="evidence" value="ECO:0007669"/>
    <property type="project" value="TreeGrafter"/>
</dbReference>
<dbReference type="RefSeq" id="WP_058505478.1">
    <property type="nucleotide sequence ID" value="NZ_CAAAIF010000004.1"/>
</dbReference>
<dbReference type="NCBIfam" id="TIGR00738">
    <property type="entry name" value="rrf2_super"/>
    <property type="match status" value="1"/>
</dbReference>
<dbReference type="SUPFAM" id="SSF46785">
    <property type="entry name" value="Winged helix' DNA-binding domain"/>
    <property type="match status" value="1"/>
</dbReference>
<dbReference type="InterPro" id="IPR036388">
    <property type="entry name" value="WH-like_DNA-bd_sf"/>
</dbReference>
<dbReference type="EMBL" id="LNYO01000024">
    <property type="protein sequence ID" value="KTD32833.1"/>
    <property type="molecule type" value="Genomic_DNA"/>
</dbReference>
<dbReference type="PATRIC" id="fig|45070.6.peg.2618"/>
<evidence type="ECO:0000313" key="1">
    <source>
        <dbReference type="EMBL" id="KTD32833.1"/>
    </source>
</evidence>